<name>A0ABN1ZJR7_9ACTN</name>
<keyword evidence="2" id="KW-1133">Transmembrane helix</keyword>
<evidence type="ECO:0000313" key="3">
    <source>
        <dbReference type="EMBL" id="GAA1500103.1"/>
    </source>
</evidence>
<organism evidence="3 4">
    <name type="scientific">Streptomyces synnematoformans</name>
    <dbReference type="NCBI Taxonomy" id="415721"/>
    <lineage>
        <taxon>Bacteria</taxon>
        <taxon>Bacillati</taxon>
        <taxon>Actinomycetota</taxon>
        <taxon>Actinomycetes</taxon>
        <taxon>Kitasatosporales</taxon>
        <taxon>Streptomycetaceae</taxon>
        <taxon>Streptomyces</taxon>
    </lineage>
</organism>
<sequence length="152" mass="15067">MRRHRFEPAKLVAGLVLLCGATLGLLDASDALRQPDWVPLAVVPPGLALAALVAAVGYAARHRARRRAREAHAAAPAPREAGLGAMPMDELRGTYEMRFGGGDVEPPADDDGSGGGAGAYGGRTDGGRTDGERADGGAGAGAGGGGSGGGGR</sequence>
<keyword evidence="2" id="KW-0472">Membrane</keyword>
<gene>
    <name evidence="3" type="ORF">GCM10009802_55070</name>
</gene>
<keyword evidence="4" id="KW-1185">Reference proteome</keyword>
<evidence type="ECO:0000313" key="4">
    <source>
        <dbReference type="Proteomes" id="UP001500443"/>
    </source>
</evidence>
<comment type="caution">
    <text evidence="3">The sequence shown here is derived from an EMBL/GenBank/DDBJ whole genome shotgun (WGS) entry which is preliminary data.</text>
</comment>
<feature type="compositionally biased region" description="Gly residues" evidence="1">
    <location>
        <begin position="136"/>
        <end position="152"/>
    </location>
</feature>
<accession>A0ABN1ZJR7</accession>
<proteinExistence type="predicted"/>
<feature type="region of interest" description="Disordered" evidence="1">
    <location>
        <begin position="67"/>
        <end position="152"/>
    </location>
</feature>
<keyword evidence="2" id="KW-0812">Transmembrane</keyword>
<dbReference type="RefSeq" id="WP_344293340.1">
    <property type="nucleotide sequence ID" value="NZ_BAAAPF010000268.1"/>
</dbReference>
<reference evidence="3 4" key="1">
    <citation type="journal article" date="2019" name="Int. J. Syst. Evol. Microbiol.">
        <title>The Global Catalogue of Microorganisms (GCM) 10K type strain sequencing project: providing services to taxonomists for standard genome sequencing and annotation.</title>
        <authorList>
            <consortium name="The Broad Institute Genomics Platform"/>
            <consortium name="The Broad Institute Genome Sequencing Center for Infectious Disease"/>
            <person name="Wu L."/>
            <person name="Ma J."/>
        </authorList>
    </citation>
    <scope>NUCLEOTIDE SEQUENCE [LARGE SCALE GENOMIC DNA]</scope>
    <source>
        <strain evidence="3 4">JCM 15481</strain>
    </source>
</reference>
<evidence type="ECO:0000256" key="2">
    <source>
        <dbReference type="SAM" id="Phobius"/>
    </source>
</evidence>
<protein>
    <recommendedName>
        <fullName evidence="5">TIGR04222 domain-containing membrane protein</fullName>
    </recommendedName>
</protein>
<dbReference type="Proteomes" id="UP001500443">
    <property type="component" value="Unassembled WGS sequence"/>
</dbReference>
<dbReference type="EMBL" id="BAAAPF010000268">
    <property type="protein sequence ID" value="GAA1500103.1"/>
    <property type="molecule type" value="Genomic_DNA"/>
</dbReference>
<evidence type="ECO:0000256" key="1">
    <source>
        <dbReference type="SAM" id="MobiDB-lite"/>
    </source>
</evidence>
<feature type="compositionally biased region" description="Basic and acidic residues" evidence="1">
    <location>
        <begin position="125"/>
        <end position="135"/>
    </location>
</feature>
<feature type="compositionally biased region" description="Gly residues" evidence="1">
    <location>
        <begin position="113"/>
        <end position="124"/>
    </location>
</feature>
<feature type="transmembrane region" description="Helical" evidence="2">
    <location>
        <begin position="38"/>
        <end position="60"/>
    </location>
</feature>
<evidence type="ECO:0008006" key="5">
    <source>
        <dbReference type="Google" id="ProtNLM"/>
    </source>
</evidence>